<dbReference type="Proteomes" id="UP000036923">
    <property type="component" value="Unassembled WGS sequence"/>
</dbReference>
<dbReference type="GO" id="GO:0008237">
    <property type="term" value="F:metallopeptidase activity"/>
    <property type="evidence" value="ECO:0007669"/>
    <property type="project" value="InterPro"/>
</dbReference>
<evidence type="ECO:0000313" key="1">
    <source>
        <dbReference type="EMBL" id="KNY30601.1"/>
    </source>
</evidence>
<sequence precursor="true">MKLFKNVISFAMIFIFTTCFSINVSAYEIEGIPKSRSIYYSYHSSLSSTWRTVVENARITWNNASGNVKIYRNSTDHTGSVDVGDNKNTVTYADVTNVGYPISVNAATPLLMSGEIIENFDVIFNTNQTWGSGDSFSYKDRQGIATHELGHVIGIGDYNWGYGPYYWTSVTQVATMYGYSEYGLGGNYLPCSYYLRTLQVEDKDAKLEIASLIN</sequence>
<comment type="caution">
    <text evidence="1">The sequence shown here is derived from an EMBL/GenBank/DDBJ whole genome shotgun (WGS) entry which is preliminary data.</text>
</comment>
<dbReference type="InterPro" id="IPR024079">
    <property type="entry name" value="MetalloPept_cat_dom_sf"/>
</dbReference>
<keyword evidence="2" id="KW-1185">Reference proteome</keyword>
<protein>
    <recommendedName>
        <fullName evidence="3">Peptidase M10A and M12B matrixin and adamalysin</fullName>
    </recommendedName>
</protein>
<dbReference type="EMBL" id="LGTC01000001">
    <property type="protein sequence ID" value="KNY30601.1"/>
    <property type="molecule type" value="Genomic_DNA"/>
</dbReference>
<name>A0A0L6JXL9_9FIRM</name>
<proteinExistence type="predicted"/>
<reference evidence="2" key="1">
    <citation type="submission" date="2015-07" db="EMBL/GenBank/DDBJ databases">
        <title>Near-Complete Genome Sequence of the Cellulolytic Bacterium Bacteroides (Pseudobacteroides) cellulosolvens ATCC 35603.</title>
        <authorList>
            <person name="Dassa B."/>
            <person name="Utturkar S.M."/>
            <person name="Klingeman D.M."/>
            <person name="Hurt R.A."/>
            <person name="Keller M."/>
            <person name="Xu J."/>
            <person name="Reddy Y.H.K."/>
            <person name="Borovok I."/>
            <person name="Grinberg I.R."/>
            <person name="Lamed R."/>
            <person name="Zhivin O."/>
            <person name="Bayer E.A."/>
            <person name="Brown S.D."/>
        </authorList>
    </citation>
    <scope>NUCLEOTIDE SEQUENCE [LARGE SCALE GENOMIC DNA]</scope>
    <source>
        <strain evidence="2">DSM 2933</strain>
    </source>
</reference>
<dbReference type="SUPFAM" id="SSF55486">
    <property type="entry name" value="Metalloproteases ('zincins'), catalytic domain"/>
    <property type="match status" value="1"/>
</dbReference>
<organism evidence="1 2">
    <name type="scientific">Pseudobacteroides cellulosolvens ATCC 35603 = DSM 2933</name>
    <dbReference type="NCBI Taxonomy" id="398512"/>
    <lineage>
        <taxon>Bacteria</taxon>
        <taxon>Bacillati</taxon>
        <taxon>Bacillota</taxon>
        <taxon>Clostridia</taxon>
        <taxon>Eubacteriales</taxon>
        <taxon>Oscillospiraceae</taxon>
        <taxon>Pseudobacteroides</taxon>
    </lineage>
</organism>
<gene>
    <name evidence="1" type="ORF">Bccel_5881</name>
</gene>
<dbReference type="OrthoDB" id="2942003at2"/>
<dbReference type="AlphaFoldDB" id="A0A0L6JXL9"/>
<evidence type="ECO:0008006" key="3">
    <source>
        <dbReference type="Google" id="ProtNLM"/>
    </source>
</evidence>
<dbReference type="Gene3D" id="3.40.390.10">
    <property type="entry name" value="Collagenase (Catalytic Domain)"/>
    <property type="match status" value="1"/>
</dbReference>
<dbReference type="RefSeq" id="WP_036945741.1">
    <property type="nucleotide sequence ID" value="NZ_JQKC01000073.1"/>
</dbReference>
<evidence type="ECO:0000313" key="2">
    <source>
        <dbReference type="Proteomes" id="UP000036923"/>
    </source>
</evidence>
<accession>A0A0L6JXL9</accession>